<evidence type="ECO:0000313" key="13">
    <source>
        <dbReference type="Proteomes" id="UP000243719"/>
    </source>
</evidence>
<dbReference type="SUPFAM" id="SSF48452">
    <property type="entry name" value="TPR-like"/>
    <property type="match status" value="1"/>
</dbReference>
<evidence type="ECO:0000256" key="2">
    <source>
        <dbReference type="ARBA" id="ARBA00004429"/>
    </source>
</evidence>
<keyword evidence="9" id="KW-0627">Porphyrin biosynthesis</keyword>
<dbReference type="RefSeq" id="WP_091906802.1">
    <property type="nucleotide sequence ID" value="NZ_FNLO01000004.1"/>
</dbReference>
<dbReference type="Pfam" id="PF07219">
    <property type="entry name" value="HemY_N"/>
    <property type="match status" value="1"/>
</dbReference>
<proteinExistence type="predicted"/>
<dbReference type="NCBIfam" id="TIGR00540">
    <property type="entry name" value="TPR_hemY_coli"/>
    <property type="match status" value="1"/>
</dbReference>
<evidence type="ECO:0000256" key="9">
    <source>
        <dbReference type="ARBA" id="ARBA00023244"/>
    </source>
</evidence>
<gene>
    <name evidence="12" type="ORF">SAMN05216551_10444</name>
</gene>
<dbReference type="OrthoDB" id="7053339at2"/>
<accession>A0A1H2PNY6</accession>
<keyword evidence="5" id="KW-0997">Cell inner membrane</keyword>
<evidence type="ECO:0000256" key="6">
    <source>
        <dbReference type="ARBA" id="ARBA00022692"/>
    </source>
</evidence>
<protein>
    <submittedName>
        <fullName evidence="12">HemY protein</fullName>
    </submittedName>
</protein>
<sequence>MAMRSLFWLALLFAVAVALAVSGQVGQGHVILVYPPWRLDMSLTFLVVSVIVAFVLVYILVRVLRAVFSLPQRVGAYRERSRDQKAHRALREALGHLFAGRFEKAEKAARQSVEHGRAPEAASLVAARAAQGMREYTRRDEWLARVDGADWQEARWLAAADMNLEAHDAEEAGAALARAEEGGAKRLYVQRLAWRVARRRGDWQGVLNRQKSLDKRDALPPETATRVRQQALEHLLHERRADADALLELWQQLPAADRETPRLADLAAGELVALGRHADAARVVEQALAANWDARLLRRYAECADEDDARAPIQRVEAWQSEHPNDGDLLYALGRLCQRQRLWGKAQASYEQALTHASDARLRYRIQRALGELHEALGDTAAASRAFRAAALALDLR</sequence>
<keyword evidence="4" id="KW-1003">Cell membrane</keyword>
<keyword evidence="7 10" id="KW-1133">Transmembrane helix</keyword>
<comment type="pathway">
    <text evidence="3">Porphyrin-containing compound metabolism; protoheme biosynthesis.</text>
</comment>
<reference evidence="13" key="1">
    <citation type="submission" date="2016-09" db="EMBL/GenBank/DDBJ databases">
        <authorList>
            <person name="Varghese N."/>
            <person name="Submissions S."/>
        </authorList>
    </citation>
    <scope>NUCLEOTIDE SEQUENCE [LARGE SCALE GENOMIC DNA]</scope>
    <source>
        <strain evidence="13">JS23</strain>
    </source>
</reference>
<keyword evidence="8 10" id="KW-0472">Membrane</keyword>
<dbReference type="GO" id="GO:0042168">
    <property type="term" value="P:heme metabolic process"/>
    <property type="evidence" value="ECO:0007669"/>
    <property type="project" value="InterPro"/>
</dbReference>
<evidence type="ECO:0000256" key="10">
    <source>
        <dbReference type="SAM" id="Phobius"/>
    </source>
</evidence>
<dbReference type="InterPro" id="IPR011990">
    <property type="entry name" value="TPR-like_helical_dom_sf"/>
</dbReference>
<evidence type="ECO:0000256" key="4">
    <source>
        <dbReference type="ARBA" id="ARBA00022475"/>
    </source>
</evidence>
<evidence type="ECO:0000313" key="12">
    <source>
        <dbReference type="EMBL" id="SDV47974.1"/>
    </source>
</evidence>
<evidence type="ECO:0000256" key="1">
    <source>
        <dbReference type="ARBA" id="ARBA00002962"/>
    </source>
</evidence>
<comment type="subcellular location">
    <subcellularLocation>
        <location evidence="2">Cell inner membrane</location>
        <topology evidence="2">Multi-pass membrane protein</topology>
    </subcellularLocation>
</comment>
<dbReference type="Proteomes" id="UP000243719">
    <property type="component" value="Unassembled WGS sequence"/>
</dbReference>
<organism evidence="12 13">
    <name type="scientific">Chitinasiproducens palmae</name>
    <dbReference type="NCBI Taxonomy" id="1770053"/>
    <lineage>
        <taxon>Bacteria</taxon>
        <taxon>Pseudomonadati</taxon>
        <taxon>Pseudomonadota</taxon>
        <taxon>Betaproteobacteria</taxon>
        <taxon>Burkholderiales</taxon>
        <taxon>Burkholderiaceae</taxon>
        <taxon>Chitinasiproducens</taxon>
    </lineage>
</organism>
<comment type="function">
    <text evidence="1">Involved in a late step of protoheme IX synthesis.</text>
</comment>
<keyword evidence="6 10" id="KW-0812">Transmembrane</keyword>
<keyword evidence="13" id="KW-1185">Reference proteome</keyword>
<dbReference type="InterPro" id="IPR005254">
    <property type="entry name" value="Heme_biosyn_assoc_TPR_pro"/>
</dbReference>
<evidence type="ECO:0000256" key="3">
    <source>
        <dbReference type="ARBA" id="ARBA00004744"/>
    </source>
</evidence>
<dbReference type="AlphaFoldDB" id="A0A1H2PNY6"/>
<dbReference type="UniPathway" id="UPA00252"/>
<feature type="domain" description="HemY N-terminal" evidence="11">
    <location>
        <begin position="28"/>
        <end position="133"/>
    </location>
</feature>
<name>A0A1H2PNY6_9BURK</name>
<evidence type="ECO:0000256" key="7">
    <source>
        <dbReference type="ARBA" id="ARBA00022989"/>
    </source>
</evidence>
<dbReference type="EMBL" id="FNLO01000004">
    <property type="protein sequence ID" value="SDV47974.1"/>
    <property type="molecule type" value="Genomic_DNA"/>
</dbReference>
<evidence type="ECO:0000256" key="5">
    <source>
        <dbReference type="ARBA" id="ARBA00022519"/>
    </source>
</evidence>
<feature type="transmembrane region" description="Helical" evidence="10">
    <location>
        <begin position="44"/>
        <end position="64"/>
    </location>
</feature>
<dbReference type="STRING" id="1770053.SAMN05216551_10444"/>
<dbReference type="Gene3D" id="1.25.40.10">
    <property type="entry name" value="Tetratricopeptide repeat domain"/>
    <property type="match status" value="1"/>
</dbReference>
<dbReference type="InterPro" id="IPR010817">
    <property type="entry name" value="HemY_N"/>
</dbReference>
<evidence type="ECO:0000259" key="11">
    <source>
        <dbReference type="Pfam" id="PF07219"/>
    </source>
</evidence>
<dbReference type="GO" id="GO:0006779">
    <property type="term" value="P:porphyrin-containing compound biosynthetic process"/>
    <property type="evidence" value="ECO:0007669"/>
    <property type="project" value="UniProtKB-KW"/>
</dbReference>
<evidence type="ECO:0000256" key="8">
    <source>
        <dbReference type="ARBA" id="ARBA00023136"/>
    </source>
</evidence>
<dbReference type="GO" id="GO:0005886">
    <property type="term" value="C:plasma membrane"/>
    <property type="evidence" value="ECO:0007669"/>
    <property type="project" value="UniProtKB-SubCell"/>
</dbReference>